<keyword evidence="2" id="KW-0547">Nucleotide-binding</keyword>
<dbReference type="PANTHER" id="PTHR45772">
    <property type="entry name" value="CONSERVED COMPONENT OF ABC TRANSPORTER FOR NATURAL AMINO ACIDS-RELATED"/>
    <property type="match status" value="1"/>
</dbReference>
<dbReference type="InterPro" id="IPR051120">
    <property type="entry name" value="ABC_AA/LPS_Transport"/>
</dbReference>
<feature type="non-terminal residue" evidence="5">
    <location>
        <position position="1"/>
    </location>
</feature>
<evidence type="ECO:0000313" key="5">
    <source>
        <dbReference type="EMBL" id="SVC34356.1"/>
    </source>
</evidence>
<keyword evidence="1" id="KW-0813">Transport</keyword>
<feature type="non-terminal residue" evidence="5">
    <location>
        <position position="88"/>
    </location>
</feature>
<evidence type="ECO:0000259" key="4">
    <source>
        <dbReference type="Pfam" id="PF00005"/>
    </source>
</evidence>
<dbReference type="Pfam" id="PF00005">
    <property type="entry name" value="ABC_tran"/>
    <property type="match status" value="1"/>
</dbReference>
<protein>
    <recommendedName>
        <fullName evidence="4">ABC transporter domain-containing protein</fullName>
    </recommendedName>
</protein>
<accession>A0A382LCE4</accession>
<dbReference type="PANTHER" id="PTHR45772:SF10">
    <property type="entry name" value="LIPOPOLYSACCHARIDE EXPORT SYSTEM ATP-BINDING PROTEIN LPTB"/>
    <property type="match status" value="1"/>
</dbReference>
<gene>
    <name evidence="5" type="ORF">METZ01_LOCUS287210</name>
</gene>
<dbReference type="EMBL" id="UINC01086154">
    <property type="protein sequence ID" value="SVC34356.1"/>
    <property type="molecule type" value="Genomic_DNA"/>
</dbReference>
<sequence>LQNLNLSINPSEIVGLLGPNGAGKSVTFKILLGIMKADKGEISVSGTPINNLPVHERSNKFKIGYIPQNESIFTGLSCEANLKAIAEI</sequence>
<dbReference type="GO" id="GO:0005524">
    <property type="term" value="F:ATP binding"/>
    <property type="evidence" value="ECO:0007669"/>
    <property type="project" value="UniProtKB-KW"/>
</dbReference>
<dbReference type="InterPro" id="IPR003439">
    <property type="entry name" value="ABC_transporter-like_ATP-bd"/>
</dbReference>
<evidence type="ECO:0000256" key="2">
    <source>
        <dbReference type="ARBA" id="ARBA00022741"/>
    </source>
</evidence>
<dbReference type="AlphaFoldDB" id="A0A382LCE4"/>
<keyword evidence="3" id="KW-0067">ATP-binding</keyword>
<evidence type="ECO:0000256" key="3">
    <source>
        <dbReference type="ARBA" id="ARBA00022840"/>
    </source>
</evidence>
<reference evidence="5" key="1">
    <citation type="submission" date="2018-05" db="EMBL/GenBank/DDBJ databases">
        <authorList>
            <person name="Lanie J.A."/>
            <person name="Ng W.-L."/>
            <person name="Kazmierczak K.M."/>
            <person name="Andrzejewski T.M."/>
            <person name="Davidsen T.M."/>
            <person name="Wayne K.J."/>
            <person name="Tettelin H."/>
            <person name="Glass J.I."/>
            <person name="Rusch D."/>
            <person name="Podicherti R."/>
            <person name="Tsui H.-C.T."/>
            <person name="Winkler M.E."/>
        </authorList>
    </citation>
    <scope>NUCLEOTIDE SEQUENCE</scope>
</reference>
<name>A0A382LCE4_9ZZZZ</name>
<dbReference type="InterPro" id="IPR027417">
    <property type="entry name" value="P-loop_NTPase"/>
</dbReference>
<feature type="domain" description="ABC transporter" evidence="4">
    <location>
        <begin position="1"/>
        <end position="81"/>
    </location>
</feature>
<proteinExistence type="predicted"/>
<dbReference type="SUPFAM" id="SSF52540">
    <property type="entry name" value="P-loop containing nucleoside triphosphate hydrolases"/>
    <property type="match status" value="1"/>
</dbReference>
<dbReference type="GO" id="GO:0016887">
    <property type="term" value="F:ATP hydrolysis activity"/>
    <property type="evidence" value="ECO:0007669"/>
    <property type="project" value="InterPro"/>
</dbReference>
<evidence type="ECO:0000256" key="1">
    <source>
        <dbReference type="ARBA" id="ARBA00022448"/>
    </source>
</evidence>
<dbReference type="GO" id="GO:0005886">
    <property type="term" value="C:plasma membrane"/>
    <property type="evidence" value="ECO:0007669"/>
    <property type="project" value="TreeGrafter"/>
</dbReference>
<organism evidence="5">
    <name type="scientific">marine metagenome</name>
    <dbReference type="NCBI Taxonomy" id="408172"/>
    <lineage>
        <taxon>unclassified sequences</taxon>
        <taxon>metagenomes</taxon>
        <taxon>ecological metagenomes</taxon>
    </lineage>
</organism>
<dbReference type="Gene3D" id="3.40.50.300">
    <property type="entry name" value="P-loop containing nucleotide triphosphate hydrolases"/>
    <property type="match status" value="1"/>
</dbReference>